<dbReference type="EMBL" id="JANFNG010000002">
    <property type="protein sequence ID" value="MCQ4079842.1"/>
    <property type="molecule type" value="Genomic_DNA"/>
</dbReference>
<feature type="compositionally biased region" description="Gly residues" evidence="1">
    <location>
        <begin position="9"/>
        <end position="18"/>
    </location>
</feature>
<accession>A0ABT1PQ91</accession>
<dbReference type="Proteomes" id="UP001057702">
    <property type="component" value="Unassembled WGS sequence"/>
</dbReference>
<comment type="caution">
    <text evidence="2">The sequence shown here is derived from an EMBL/GenBank/DDBJ whole genome shotgun (WGS) entry which is preliminary data.</text>
</comment>
<evidence type="ECO:0000313" key="3">
    <source>
        <dbReference type="Proteomes" id="UP001057702"/>
    </source>
</evidence>
<dbReference type="RefSeq" id="WP_255918705.1">
    <property type="nucleotide sequence ID" value="NZ_JANFNG010000002.1"/>
</dbReference>
<organism evidence="2 3">
    <name type="scientific">Streptomyces humicola</name>
    <dbReference type="NCBI Taxonomy" id="2953240"/>
    <lineage>
        <taxon>Bacteria</taxon>
        <taxon>Bacillati</taxon>
        <taxon>Actinomycetota</taxon>
        <taxon>Actinomycetes</taxon>
        <taxon>Kitasatosporales</taxon>
        <taxon>Streptomycetaceae</taxon>
        <taxon>Streptomyces</taxon>
    </lineage>
</organism>
<keyword evidence="3" id="KW-1185">Reference proteome</keyword>
<evidence type="ECO:0000256" key="1">
    <source>
        <dbReference type="SAM" id="MobiDB-lite"/>
    </source>
</evidence>
<proteinExistence type="predicted"/>
<name>A0ABT1PQ91_9ACTN</name>
<sequence length="144" mass="13867">MSAAASGAGACGGTGAHGAGPPPCPAGAARRAVGAAAWEQAAAATAHGTMVMEAHLPGSEATAVPEAGGLATALREAIASGARAAREGRVPRWTGVAEAMTAVEARGGEGNAYDVLVRGAELVTESLDDLARAGAPARFGPRAG</sequence>
<protein>
    <submittedName>
        <fullName evidence="2">Uncharacterized protein</fullName>
    </submittedName>
</protein>
<gene>
    <name evidence="2" type="ORF">NGB36_04350</name>
</gene>
<reference evidence="2" key="1">
    <citation type="submission" date="2022-06" db="EMBL/GenBank/DDBJ databases">
        <title>Draft genome sequence of Streptomyces sp. RB6PN25 isolated from peat swamp forest in Thailand.</title>
        <authorList>
            <person name="Duangmal K."/>
            <person name="Klaysubun C."/>
        </authorList>
    </citation>
    <scope>NUCLEOTIDE SEQUENCE</scope>
    <source>
        <strain evidence="2">RB6PN25</strain>
    </source>
</reference>
<feature type="region of interest" description="Disordered" evidence="1">
    <location>
        <begin position="1"/>
        <end position="28"/>
    </location>
</feature>
<evidence type="ECO:0000313" key="2">
    <source>
        <dbReference type="EMBL" id="MCQ4079842.1"/>
    </source>
</evidence>